<dbReference type="EMBL" id="RXLR01000014">
    <property type="protein sequence ID" value="TDH22815.1"/>
    <property type="molecule type" value="Genomic_DNA"/>
</dbReference>
<dbReference type="SMART" id="SM00382">
    <property type="entry name" value="AAA"/>
    <property type="match status" value="1"/>
</dbReference>
<name>A0A4R5PDD0_9MYCO</name>
<evidence type="ECO:0000313" key="3">
    <source>
        <dbReference type="Proteomes" id="UP000295627"/>
    </source>
</evidence>
<dbReference type="AlphaFoldDB" id="A0A4R5PDD0"/>
<protein>
    <submittedName>
        <fullName evidence="2">DUF2075 domain-containing protein</fullName>
    </submittedName>
</protein>
<reference evidence="2 3" key="1">
    <citation type="journal article" date="2019" name="Sci. Rep.">
        <title>Extended insight into the Mycobacterium chelonae-abscessus complex through whole genome sequencing of Mycobacterium salmoniphilum outbreak and Mycobacterium salmoniphilum-like strains.</title>
        <authorList>
            <person name="Behra P.R.K."/>
            <person name="Das S."/>
            <person name="Pettersson B.M.F."/>
            <person name="Shirreff L."/>
            <person name="DuCote T."/>
            <person name="Jacobsson K.G."/>
            <person name="Ennis D.G."/>
            <person name="Kirsebom L.A."/>
        </authorList>
    </citation>
    <scope>NUCLEOTIDE SEQUENCE [LARGE SCALE GENOMIC DNA]</scope>
    <source>
        <strain evidence="2 3">DSM 45524</strain>
    </source>
</reference>
<dbReference type="InterPro" id="IPR052026">
    <property type="entry name" value="ExeA_AAA_ATPase_DNA-bind"/>
</dbReference>
<dbReference type="RefSeq" id="WP_033720755.1">
    <property type="nucleotide sequence ID" value="NZ_MAFQ01000032.1"/>
</dbReference>
<sequence length="271" mass="28899">MSIERLQSHYGFTRMPFGRGLAPAMLHRHPGHAEAVARITWCVDQHAIGVITGEVGAGKTVAIRAATAALDPARHVIIYLPNPSVGVRGMLHHVVGALGRVPSFYTATLAPQAAEALAAEHAERGRTPVVVIDEAHLLDNAQMEAVRMLTNHDMDSGSPFAALLVGQPTLRHRLRLGVLAALDQRIAVRYAISGMQPTDTADYIAHHAKIAGRTDPLFSDDAITLIHNAARGHPRAVNNLAVHALTAAFAAKSSIVDEKSARIAVTESGHD</sequence>
<dbReference type="PANTHER" id="PTHR35894:SF1">
    <property type="entry name" value="PHOSPHORIBULOKINASE _ URIDINE KINASE FAMILY"/>
    <property type="match status" value="1"/>
</dbReference>
<evidence type="ECO:0000259" key="1">
    <source>
        <dbReference type="SMART" id="SM00382"/>
    </source>
</evidence>
<gene>
    <name evidence="2" type="ORF">EJ571_13165</name>
</gene>
<dbReference type="Gene3D" id="3.40.50.300">
    <property type="entry name" value="P-loop containing nucleotide triphosphate hydrolases"/>
    <property type="match status" value="1"/>
</dbReference>
<dbReference type="SUPFAM" id="SSF52540">
    <property type="entry name" value="P-loop containing nucleoside triphosphate hydrolases"/>
    <property type="match status" value="1"/>
</dbReference>
<dbReference type="PANTHER" id="PTHR35894">
    <property type="entry name" value="GENERAL SECRETION PATHWAY PROTEIN A-RELATED"/>
    <property type="match status" value="1"/>
</dbReference>
<organism evidence="2 3">
    <name type="scientific">Mycobacteroides franklinii</name>
    <dbReference type="NCBI Taxonomy" id="948102"/>
    <lineage>
        <taxon>Bacteria</taxon>
        <taxon>Bacillati</taxon>
        <taxon>Actinomycetota</taxon>
        <taxon>Actinomycetes</taxon>
        <taxon>Mycobacteriales</taxon>
        <taxon>Mycobacteriaceae</taxon>
        <taxon>Mycobacteroides</taxon>
    </lineage>
</organism>
<comment type="caution">
    <text evidence="2">The sequence shown here is derived from an EMBL/GenBank/DDBJ whole genome shotgun (WGS) entry which is preliminary data.</text>
</comment>
<dbReference type="Proteomes" id="UP000295627">
    <property type="component" value="Unassembled WGS sequence"/>
</dbReference>
<accession>A0A4R5PDD0</accession>
<evidence type="ECO:0000313" key="2">
    <source>
        <dbReference type="EMBL" id="TDH22815.1"/>
    </source>
</evidence>
<feature type="domain" description="AAA+ ATPase" evidence="1">
    <location>
        <begin position="45"/>
        <end position="180"/>
    </location>
</feature>
<dbReference type="Pfam" id="PF13401">
    <property type="entry name" value="AAA_22"/>
    <property type="match status" value="1"/>
</dbReference>
<dbReference type="InterPro" id="IPR027417">
    <property type="entry name" value="P-loop_NTPase"/>
</dbReference>
<dbReference type="InterPro" id="IPR003593">
    <property type="entry name" value="AAA+_ATPase"/>
</dbReference>
<dbReference type="GO" id="GO:0016887">
    <property type="term" value="F:ATP hydrolysis activity"/>
    <property type="evidence" value="ECO:0007669"/>
    <property type="project" value="InterPro"/>
</dbReference>
<proteinExistence type="predicted"/>
<dbReference type="InterPro" id="IPR049945">
    <property type="entry name" value="AAA_22"/>
</dbReference>